<evidence type="ECO:0000313" key="1">
    <source>
        <dbReference type="EMBL" id="GAG60322.1"/>
    </source>
</evidence>
<comment type="caution">
    <text evidence="1">The sequence shown here is derived from an EMBL/GenBank/DDBJ whole genome shotgun (WGS) entry which is preliminary data.</text>
</comment>
<protein>
    <submittedName>
        <fullName evidence="1">Uncharacterized protein</fullName>
    </submittedName>
</protein>
<dbReference type="EMBL" id="BART01003712">
    <property type="protein sequence ID" value="GAG60322.1"/>
    <property type="molecule type" value="Genomic_DNA"/>
</dbReference>
<sequence>MKDEGLKLLPPKSDLCQECATKHNLNEPHNKDSLYYQMHFKIKHGRFPNWEDAMAHCDERTKQLWRKELVKLGIIPSG</sequence>
<dbReference type="AlphaFoldDB" id="X0ZQG2"/>
<organism evidence="1">
    <name type="scientific">marine sediment metagenome</name>
    <dbReference type="NCBI Taxonomy" id="412755"/>
    <lineage>
        <taxon>unclassified sequences</taxon>
        <taxon>metagenomes</taxon>
        <taxon>ecological metagenomes</taxon>
    </lineage>
</organism>
<proteinExistence type="predicted"/>
<gene>
    <name evidence="1" type="ORF">S01H4_09960</name>
</gene>
<accession>X0ZQG2</accession>
<reference evidence="1" key="1">
    <citation type="journal article" date="2014" name="Front. Microbiol.">
        <title>High frequency of phylogenetically diverse reductive dehalogenase-homologous genes in deep subseafloor sedimentary metagenomes.</title>
        <authorList>
            <person name="Kawai M."/>
            <person name="Futagami T."/>
            <person name="Toyoda A."/>
            <person name="Takaki Y."/>
            <person name="Nishi S."/>
            <person name="Hori S."/>
            <person name="Arai W."/>
            <person name="Tsubouchi T."/>
            <person name="Morono Y."/>
            <person name="Uchiyama I."/>
            <person name="Ito T."/>
            <person name="Fujiyama A."/>
            <person name="Inagaki F."/>
            <person name="Takami H."/>
        </authorList>
    </citation>
    <scope>NUCLEOTIDE SEQUENCE</scope>
    <source>
        <strain evidence="1">Expedition CK06-06</strain>
    </source>
</reference>
<name>X0ZQG2_9ZZZZ</name>